<dbReference type="RefSeq" id="WP_234868084.1">
    <property type="nucleotide sequence ID" value="NZ_JAKEVY010000005.1"/>
</dbReference>
<comment type="caution">
    <text evidence="1">The sequence shown here is derived from an EMBL/GenBank/DDBJ whole genome shotgun (WGS) entry which is preliminary data.</text>
</comment>
<sequence length="114" mass="13487">MLLSNRIVTEIPINSLWTNQEELSATRIRYLNKESIKQLFTQRKITFVLADVGRKLEWIAPENCYEFWKKEVLAHLADDYEDIYVDTFPEGYAFIASEWTGTNNDPIILLEKYH</sequence>
<proteinExistence type="predicted"/>
<organism evidence="1 2">
    <name type="scientific">Flavihumibacter fluminis</name>
    <dbReference type="NCBI Taxonomy" id="2909236"/>
    <lineage>
        <taxon>Bacteria</taxon>
        <taxon>Pseudomonadati</taxon>
        <taxon>Bacteroidota</taxon>
        <taxon>Chitinophagia</taxon>
        <taxon>Chitinophagales</taxon>
        <taxon>Chitinophagaceae</taxon>
        <taxon>Flavihumibacter</taxon>
    </lineage>
</organism>
<keyword evidence="2" id="KW-1185">Reference proteome</keyword>
<evidence type="ECO:0000313" key="2">
    <source>
        <dbReference type="Proteomes" id="UP001200145"/>
    </source>
</evidence>
<accession>A0ABS9BNL9</accession>
<evidence type="ECO:0000313" key="1">
    <source>
        <dbReference type="EMBL" id="MCF1716703.1"/>
    </source>
</evidence>
<name>A0ABS9BNL9_9BACT</name>
<reference evidence="1 2" key="1">
    <citation type="submission" date="2022-01" db="EMBL/GenBank/DDBJ databases">
        <title>Flavihumibacter sp. nov., isolated from sediment of a river.</title>
        <authorList>
            <person name="Liu H."/>
        </authorList>
    </citation>
    <scope>NUCLEOTIDE SEQUENCE [LARGE SCALE GENOMIC DNA]</scope>
    <source>
        <strain evidence="1 2">RY-1</strain>
    </source>
</reference>
<protein>
    <submittedName>
        <fullName evidence="1">Uncharacterized protein</fullName>
    </submittedName>
</protein>
<dbReference type="EMBL" id="JAKEVY010000005">
    <property type="protein sequence ID" value="MCF1716703.1"/>
    <property type="molecule type" value="Genomic_DNA"/>
</dbReference>
<dbReference type="Proteomes" id="UP001200145">
    <property type="component" value="Unassembled WGS sequence"/>
</dbReference>
<gene>
    <name evidence="1" type="ORF">L0U88_18825</name>
</gene>